<reference evidence="1 2" key="1">
    <citation type="journal article" date="2012" name="J. Bacteriol.">
        <title>Complete genome sequences of Desulfosporosinus orientis DSM765T, Desulfosporosinus youngiae DSM17734T, Desulfosporosinus meridiei DSM13257T, and Desulfosporosinus acidiphilus DSM22704T.</title>
        <authorList>
            <person name="Pester M."/>
            <person name="Brambilla E."/>
            <person name="Alazard D."/>
            <person name="Rattei T."/>
            <person name="Weinmaier T."/>
            <person name="Han J."/>
            <person name="Lucas S."/>
            <person name="Lapidus A."/>
            <person name="Cheng J.F."/>
            <person name="Goodwin L."/>
            <person name="Pitluck S."/>
            <person name="Peters L."/>
            <person name="Ovchinnikova G."/>
            <person name="Teshima H."/>
            <person name="Detter J.C."/>
            <person name="Han C.S."/>
            <person name="Tapia R."/>
            <person name="Land M.L."/>
            <person name="Hauser L."/>
            <person name="Kyrpides N.C."/>
            <person name="Ivanova N.N."/>
            <person name="Pagani I."/>
            <person name="Huntmann M."/>
            <person name="Wei C.L."/>
            <person name="Davenport K.W."/>
            <person name="Daligault H."/>
            <person name="Chain P.S."/>
            <person name="Chen A."/>
            <person name="Mavromatis K."/>
            <person name="Markowitz V."/>
            <person name="Szeto E."/>
            <person name="Mikhailova N."/>
            <person name="Pati A."/>
            <person name="Wagner M."/>
            <person name="Woyke T."/>
            <person name="Ollivier B."/>
            <person name="Klenk H.P."/>
            <person name="Spring S."/>
            <person name="Loy A."/>
        </authorList>
    </citation>
    <scope>NUCLEOTIDE SEQUENCE [LARGE SCALE GENOMIC DNA]</scope>
    <source>
        <strain evidence="2">DSM 22704 / JCM 16185 / SJ4</strain>
    </source>
</reference>
<evidence type="ECO:0000313" key="1">
    <source>
        <dbReference type="EMBL" id="AFM40589.1"/>
    </source>
</evidence>
<dbReference type="Proteomes" id="UP000002892">
    <property type="component" value="Chromosome"/>
</dbReference>
<name>I4D465_DESAJ</name>
<accession>I4D465</accession>
<dbReference type="STRING" id="646529.Desaci_1585"/>
<organism evidence="1 2">
    <name type="scientific">Desulfosporosinus acidiphilus (strain DSM 22704 / JCM 16185 / SJ4)</name>
    <dbReference type="NCBI Taxonomy" id="646529"/>
    <lineage>
        <taxon>Bacteria</taxon>
        <taxon>Bacillati</taxon>
        <taxon>Bacillota</taxon>
        <taxon>Clostridia</taxon>
        <taxon>Eubacteriales</taxon>
        <taxon>Desulfitobacteriaceae</taxon>
        <taxon>Desulfosporosinus</taxon>
    </lineage>
</organism>
<dbReference type="HOGENOM" id="CLU_185115_0_0_9"/>
<sequence>MCQIPVKFRLLQVISQNDNLSNHKILDILKKEYPHDRSVNEKGVEDYLLTLTATGLIELKNAVLDQSGNLELSYSITDYGKSLMKYVS</sequence>
<dbReference type="EMBL" id="CP003639">
    <property type="protein sequence ID" value="AFM40589.1"/>
    <property type="molecule type" value="Genomic_DNA"/>
</dbReference>
<proteinExistence type="predicted"/>
<dbReference type="RefSeq" id="WP_014826596.1">
    <property type="nucleotide sequence ID" value="NC_018068.1"/>
</dbReference>
<evidence type="ECO:0000313" key="2">
    <source>
        <dbReference type="Proteomes" id="UP000002892"/>
    </source>
</evidence>
<protein>
    <recommendedName>
        <fullName evidence="3">ArnR1-like winged helix-turn-helix domain-containing protein</fullName>
    </recommendedName>
</protein>
<dbReference type="eggNOG" id="COG0640">
    <property type="taxonomic scope" value="Bacteria"/>
</dbReference>
<dbReference type="OrthoDB" id="1798507at2"/>
<keyword evidence="2" id="KW-1185">Reference proteome</keyword>
<evidence type="ECO:0008006" key="3">
    <source>
        <dbReference type="Google" id="ProtNLM"/>
    </source>
</evidence>
<gene>
    <name evidence="1" type="ordered locus">Desaci_1585</name>
</gene>
<dbReference type="KEGG" id="dai:Desaci_1585"/>
<dbReference type="AlphaFoldDB" id="I4D465"/>